<dbReference type="AlphaFoldDB" id="A0A6P7FXB6"/>
<keyword evidence="1" id="KW-1015">Disulfide bond</keyword>
<keyword evidence="2" id="KW-0732">Signal</keyword>
<dbReference type="InParanoid" id="A0A6P7FXB6"/>
<dbReference type="SMART" id="SM00034">
    <property type="entry name" value="CLECT"/>
    <property type="match status" value="1"/>
</dbReference>
<evidence type="ECO:0000313" key="6">
    <source>
        <dbReference type="RefSeq" id="XP_028141199.1"/>
    </source>
</evidence>
<dbReference type="Proteomes" id="UP001652700">
    <property type="component" value="Unplaced"/>
</dbReference>
<dbReference type="EnsemblMetazoa" id="XM_028285398.2">
    <property type="protein sequence ID" value="XP_028141199.1"/>
    <property type="gene ID" value="LOC114335201"/>
</dbReference>
<dbReference type="PANTHER" id="PTHR22802:SF465">
    <property type="entry name" value="AT17652P-RELATED"/>
    <property type="match status" value="1"/>
</dbReference>
<accession>A0A6P7FXB6</accession>
<dbReference type="InterPro" id="IPR051004">
    <property type="entry name" value="DC-SIGN_domain-containing"/>
</dbReference>
<evidence type="ECO:0000256" key="2">
    <source>
        <dbReference type="SAM" id="SignalP"/>
    </source>
</evidence>
<proteinExistence type="predicted"/>
<keyword evidence="5" id="KW-1185">Reference proteome</keyword>
<name>A0A6P7FXB6_DIAVI</name>
<dbReference type="InterPro" id="IPR001304">
    <property type="entry name" value="C-type_lectin-like"/>
</dbReference>
<dbReference type="PANTHER" id="PTHR22802">
    <property type="entry name" value="C-TYPE LECTIN SUPERFAMILY MEMBER"/>
    <property type="match status" value="1"/>
</dbReference>
<evidence type="ECO:0000313" key="5">
    <source>
        <dbReference type="Proteomes" id="UP001652700"/>
    </source>
</evidence>
<protein>
    <submittedName>
        <fullName evidence="6">Lectin subunit alpha-like</fullName>
    </submittedName>
</protein>
<dbReference type="InterPro" id="IPR016186">
    <property type="entry name" value="C-type_lectin-like/link_sf"/>
</dbReference>
<dbReference type="RefSeq" id="XP_028141199.1">
    <property type="nucleotide sequence ID" value="XM_028285398.1"/>
</dbReference>
<dbReference type="InterPro" id="IPR016187">
    <property type="entry name" value="CTDL_fold"/>
</dbReference>
<feature type="chain" id="PRO_5027997325" evidence="2">
    <location>
        <begin position="19"/>
        <end position="160"/>
    </location>
</feature>
<reference evidence="6" key="1">
    <citation type="submission" date="2025-04" db="UniProtKB">
        <authorList>
            <consortium name="RefSeq"/>
        </authorList>
    </citation>
    <scope>IDENTIFICATION</scope>
    <source>
        <tissue evidence="6">Whole insect</tissue>
    </source>
</reference>
<dbReference type="Gene3D" id="3.10.100.10">
    <property type="entry name" value="Mannose-Binding Protein A, subunit A"/>
    <property type="match status" value="1"/>
</dbReference>
<evidence type="ECO:0000313" key="4">
    <source>
        <dbReference type="EnsemblMetazoa" id="XP_028141199.1"/>
    </source>
</evidence>
<reference evidence="4" key="2">
    <citation type="submission" date="2025-05" db="UniProtKB">
        <authorList>
            <consortium name="EnsemblMetazoa"/>
        </authorList>
    </citation>
    <scope>IDENTIFICATION</scope>
</reference>
<feature type="signal peptide" evidence="2">
    <location>
        <begin position="1"/>
        <end position="18"/>
    </location>
</feature>
<gene>
    <name evidence="6" type="primary">LOC114335201</name>
</gene>
<evidence type="ECO:0000256" key="1">
    <source>
        <dbReference type="ARBA" id="ARBA00023157"/>
    </source>
</evidence>
<feature type="domain" description="C-type lectin" evidence="3">
    <location>
        <begin position="32"/>
        <end position="155"/>
    </location>
</feature>
<dbReference type="PROSITE" id="PS50041">
    <property type="entry name" value="C_TYPE_LECTIN_2"/>
    <property type="match status" value="1"/>
</dbReference>
<organism evidence="6">
    <name type="scientific">Diabrotica virgifera virgifera</name>
    <name type="common">western corn rootworm</name>
    <dbReference type="NCBI Taxonomy" id="50390"/>
    <lineage>
        <taxon>Eukaryota</taxon>
        <taxon>Metazoa</taxon>
        <taxon>Ecdysozoa</taxon>
        <taxon>Arthropoda</taxon>
        <taxon>Hexapoda</taxon>
        <taxon>Insecta</taxon>
        <taxon>Pterygota</taxon>
        <taxon>Neoptera</taxon>
        <taxon>Endopterygota</taxon>
        <taxon>Coleoptera</taxon>
        <taxon>Polyphaga</taxon>
        <taxon>Cucujiformia</taxon>
        <taxon>Chrysomeloidea</taxon>
        <taxon>Chrysomelidae</taxon>
        <taxon>Galerucinae</taxon>
        <taxon>Diabroticina</taxon>
        <taxon>Diabroticites</taxon>
        <taxon>Diabrotica</taxon>
    </lineage>
</organism>
<dbReference type="CDD" id="cd00037">
    <property type="entry name" value="CLECT"/>
    <property type="match status" value="1"/>
</dbReference>
<dbReference type="OrthoDB" id="6650247at2759"/>
<sequence>MKVVYLILVLAVVTQAFSDVTRNETGRHWFTLRGKEYFIEENVKANFWTAVQYCYHHNMQLVSLGTQEENDALYNEVDQFLAGQAEFWSSGSRIANDDDWIWLTTGRPIKVFNWGDGEPNNKDKKERCISLYYRHYQNGWWNDENCDNELGVICETKCQD</sequence>
<dbReference type="Pfam" id="PF00059">
    <property type="entry name" value="Lectin_C"/>
    <property type="match status" value="1"/>
</dbReference>
<dbReference type="PROSITE" id="PS00615">
    <property type="entry name" value="C_TYPE_LECTIN_1"/>
    <property type="match status" value="1"/>
</dbReference>
<evidence type="ECO:0000259" key="3">
    <source>
        <dbReference type="PROSITE" id="PS50041"/>
    </source>
</evidence>
<dbReference type="GeneID" id="114335201"/>
<dbReference type="SUPFAM" id="SSF56436">
    <property type="entry name" value="C-type lectin-like"/>
    <property type="match status" value="1"/>
</dbReference>
<dbReference type="KEGG" id="dvv:114335201"/>
<dbReference type="InterPro" id="IPR018378">
    <property type="entry name" value="C-type_lectin_CS"/>
</dbReference>